<dbReference type="GO" id="GO:0006310">
    <property type="term" value="P:DNA recombination"/>
    <property type="evidence" value="ECO:0007669"/>
    <property type="project" value="UniProtKB-UniRule"/>
</dbReference>
<evidence type="ECO:0000313" key="7">
    <source>
        <dbReference type="Proteomes" id="UP000824246"/>
    </source>
</evidence>
<keyword evidence="1 4" id="KW-0227">DNA damage</keyword>
<comment type="function">
    <text evidence="4">Involved in DNA repair and RecF pathway recombination.</text>
</comment>
<dbReference type="HAMAP" id="MF_00201">
    <property type="entry name" value="RecO"/>
    <property type="match status" value="1"/>
</dbReference>
<feature type="domain" description="DNA replication/recombination mediator RecO N-terminal" evidence="5">
    <location>
        <begin position="1"/>
        <end position="76"/>
    </location>
</feature>
<dbReference type="GO" id="GO:0006302">
    <property type="term" value="P:double-strand break repair"/>
    <property type="evidence" value="ECO:0007669"/>
    <property type="project" value="TreeGrafter"/>
</dbReference>
<protein>
    <recommendedName>
        <fullName evidence="4">DNA repair protein RecO</fullName>
    </recommendedName>
    <alternativeName>
        <fullName evidence="4">Recombination protein O</fullName>
    </alternativeName>
</protein>
<dbReference type="PANTHER" id="PTHR33991">
    <property type="entry name" value="DNA REPAIR PROTEIN RECO"/>
    <property type="match status" value="1"/>
</dbReference>
<dbReference type="SUPFAM" id="SSF57863">
    <property type="entry name" value="ArfGap/RecO-like zinc finger"/>
    <property type="match status" value="1"/>
</dbReference>
<dbReference type="SUPFAM" id="SSF50249">
    <property type="entry name" value="Nucleic acid-binding proteins"/>
    <property type="match status" value="1"/>
</dbReference>
<name>A0A9D1VRC1_9BACT</name>
<dbReference type="Pfam" id="PF02565">
    <property type="entry name" value="RecO_C"/>
    <property type="match status" value="1"/>
</dbReference>
<evidence type="ECO:0000313" key="6">
    <source>
        <dbReference type="EMBL" id="HIX45590.1"/>
    </source>
</evidence>
<dbReference type="InterPro" id="IPR003717">
    <property type="entry name" value="RecO"/>
</dbReference>
<dbReference type="Proteomes" id="UP000824246">
    <property type="component" value="Unassembled WGS sequence"/>
</dbReference>
<dbReference type="Pfam" id="PF11967">
    <property type="entry name" value="RecO_N"/>
    <property type="match status" value="1"/>
</dbReference>
<evidence type="ECO:0000256" key="2">
    <source>
        <dbReference type="ARBA" id="ARBA00023172"/>
    </source>
</evidence>
<evidence type="ECO:0000256" key="4">
    <source>
        <dbReference type="HAMAP-Rule" id="MF_00201"/>
    </source>
</evidence>
<reference evidence="6" key="2">
    <citation type="submission" date="2021-04" db="EMBL/GenBank/DDBJ databases">
        <authorList>
            <person name="Gilroy R."/>
        </authorList>
    </citation>
    <scope>NUCLEOTIDE SEQUENCE</scope>
    <source>
        <strain evidence="6">ChiHjej12B11-16260</strain>
    </source>
</reference>
<dbReference type="PANTHER" id="PTHR33991:SF1">
    <property type="entry name" value="DNA REPAIR PROTEIN RECO"/>
    <property type="match status" value="1"/>
</dbReference>
<dbReference type="EMBL" id="DXFB01000135">
    <property type="protein sequence ID" value="HIX45590.1"/>
    <property type="molecule type" value="Genomic_DNA"/>
</dbReference>
<comment type="caution">
    <text evidence="6">The sequence shown here is derived from an EMBL/GenBank/DDBJ whole genome shotgun (WGS) entry which is preliminary data.</text>
</comment>
<comment type="similarity">
    <text evidence="4">Belongs to the RecO family.</text>
</comment>
<keyword evidence="2 4" id="KW-0233">DNA recombination</keyword>
<dbReference type="NCBIfam" id="TIGR00613">
    <property type="entry name" value="reco"/>
    <property type="match status" value="1"/>
</dbReference>
<keyword evidence="3 4" id="KW-0234">DNA repair</keyword>
<dbReference type="GO" id="GO:0043590">
    <property type="term" value="C:bacterial nucleoid"/>
    <property type="evidence" value="ECO:0007669"/>
    <property type="project" value="TreeGrafter"/>
</dbReference>
<evidence type="ECO:0000256" key="1">
    <source>
        <dbReference type="ARBA" id="ARBA00022763"/>
    </source>
</evidence>
<dbReference type="Gene3D" id="2.40.50.140">
    <property type="entry name" value="Nucleic acid-binding proteins"/>
    <property type="match status" value="1"/>
</dbReference>
<sequence length="241" mass="27334">MYEKTRGIVLHTHPYNDTLSVVHIYTERYGRMSYMLPRGAGRAAKLARALYTPLSLIEFEMEYRPGRELQRIGEAHTWQALPLLQCDPARASLALFLAEFLGKVLQSGEAQPDMFAYIARSIELLGRMQGSYANFHLCFLVGLAPFLGITPNADSYREGYCFNMQEGIFAAGQSQLSPSLSPAEARFLTRLLRMDFTNMHLFRLSRQQRAYVLDRIILYYGLHLPGVGSMKSLAVLHAIFD</sequence>
<dbReference type="AlphaFoldDB" id="A0A9D1VRC1"/>
<gene>
    <name evidence="4 6" type="primary">recO</name>
    <name evidence="6" type="ORF">H9982_05160</name>
</gene>
<evidence type="ECO:0000256" key="3">
    <source>
        <dbReference type="ARBA" id="ARBA00023204"/>
    </source>
</evidence>
<accession>A0A9D1VRC1</accession>
<proteinExistence type="inferred from homology"/>
<dbReference type="InterPro" id="IPR037278">
    <property type="entry name" value="ARFGAP/RecO"/>
</dbReference>
<evidence type="ECO:0000259" key="5">
    <source>
        <dbReference type="Pfam" id="PF11967"/>
    </source>
</evidence>
<dbReference type="InterPro" id="IPR022572">
    <property type="entry name" value="DNA_rep/recomb_RecO_N"/>
</dbReference>
<reference evidence="6" key="1">
    <citation type="journal article" date="2021" name="PeerJ">
        <title>Extensive microbial diversity within the chicken gut microbiome revealed by metagenomics and culture.</title>
        <authorList>
            <person name="Gilroy R."/>
            <person name="Ravi A."/>
            <person name="Getino M."/>
            <person name="Pursley I."/>
            <person name="Horton D.L."/>
            <person name="Alikhan N.F."/>
            <person name="Baker D."/>
            <person name="Gharbi K."/>
            <person name="Hall N."/>
            <person name="Watson M."/>
            <person name="Adriaenssens E.M."/>
            <person name="Foster-Nyarko E."/>
            <person name="Jarju S."/>
            <person name="Secka A."/>
            <person name="Antonio M."/>
            <person name="Oren A."/>
            <person name="Chaudhuri R.R."/>
            <person name="La Ragione R."/>
            <person name="Hildebrand F."/>
            <person name="Pallen M.J."/>
        </authorList>
    </citation>
    <scope>NUCLEOTIDE SEQUENCE</scope>
    <source>
        <strain evidence="6">ChiHjej12B11-16260</strain>
    </source>
</reference>
<dbReference type="InterPro" id="IPR012340">
    <property type="entry name" value="NA-bd_OB-fold"/>
</dbReference>
<organism evidence="6 7">
    <name type="scientific">Candidatus Barnesiella excrementipullorum</name>
    <dbReference type="NCBI Taxonomy" id="2838479"/>
    <lineage>
        <taxon>Bacteria</taxon>
        <taxon>Pseudomonadati</taxon>
        <taxon>Bacteroidota</taxon>
        <taxon>Bacteroidia</taxon>
        <taxon>Bacteroidales</taxon>
        <taxon>Barnesiellaceae</taxon>
        <taxon>Barnesiella</taxon>
    </lineage>
</organism>